<dbReference type="AlphaFoldDB" id="A0A977PYN3"/>
<reference evidence="1" key="1">
    <citation type="submission" date="2021-04" db="EMBL/GenBank/DDBJ databases">
        <title>Genome sequence of Woronichinia naegeliana from Washington state freshwater lake bloom.</title>
        <authorList>
            <person name="Dreher T.W."/>
        </authorList>
    </citation>
    <scope>NUCLEOTIDE SEQUENCE</scope>
    <source>
        <strain evidence="1">WA131</strain>
    </source>
</reference>
<name>A0A977PYN3_9CYAN</name>
<dbReference type="Proteomes" id="UP001065613">
    <property type="component" value="Chromosome"/>
</dbReference>
<dbReference type="EMBL" id="CP073041">
    <property type="protein sequence ID" value="UXE63508.1"/>
    <property type="molecule type" value="Genomic_DNA"/>
</dbReference>
<accession>A0A977PYN3</accession>
<proteinExistence type="predicted"/>
<organism evidence="1">
    <name type="scientific">Woronichinia naegeliana WA131</name>
    <dbReference type="NCBI Taxonomy" id="2824559"/>
    <lineage>
        <taxon>Bacteria</taxon>
        <taxon>Bacillati</taxon>
        <taxon>Cyanobacteriota</taxon>
        <taxon>Cyanophyceae</taxon>
        <taxon>Synechococcales</taxon>
        <taxon>Coelosphaeriaceae</taxon>
        <taxon>Woronichinia</taxon>
    </lineage>
</organism>
<sequence>MSLVSQDLTLWQELVDQAHAYQQANQAFFQNCQDRLAVIKKALHHPTQRKTALDFCRYLTLEERQSLLDDLVALASVGHSDIEQVRQIILSLPQDWLLNNIENSANQVLEKATDEEYRRLLELYVKIHISITRKLIKQALNSDDLDICEVGQDFDDYLKKTLNDEHRSIKIKPTTIEDYRLLENK</sequence>
<gene>
    <name evidence="1" type="ORF">KA717_13315</name>
</gene>
<evidence type="ECO:0000313" key="1">
    <source>
        <dbReference type="EMBL" id="UXE63508.1"/>
    </source>
</evidence>
<protein>
    <submittedName>
        <fullName evidence="1">Uncharacterized protein</fullName>
    </submittedName>
</protein>
<dbReference type="KEGG" id="wna:KA717_13315"/>